<dbReference type="AlphaFoldDB" id="A0A1K1RDI3"/>
<gene>
    <name evidence="1" type="ORF">SAMN02927921_03410</name>
</gene>
<name>A0A1K1RDI3_9FLAO</name>
<accession>A0A1K1RDI3</accession>
<organism evidence="1 2">
    <name type="scientific">Sinomicrobium oceani</name>
    <dbReference type="NCBI Taxonomy" id="1150368"/>
    <lineage>
        <taxon>Bacteria</taxon>
        <taxon>Pseudomonadati</taxon>
        <taxon>Bacteroidota</taxon>
        <taxon>Flavobacteriia</taxon>
        <taxon>Flavobacteriales</taxon>
        <taxon>Flavobacteriaceae</taxon>
        <taxon>Sinomicrobium</taxon>
    </lineage>
</organism>
<dbReference type="EMBL" id="FPJE01000023">
    <property type="protein sequence ID" value="SFW70001.1"/>
    <property type="molecule type" value="Genomic_DNA"/>
</dbReference>
<dbReference type="Proteomes" id="UP000182248">
    <property type="component" value="Unassembled WGS sequence"/>
</dbReference>
<evidence type="ECO:0000313" key="1">
    <source>
        <dbReference type="EMBL" id="SFW70001.1"/>
    </source>
</evidence>
<sequence length="41" mass="5023">MFGVAEVFPAKRNGRIQFVAQIFLTDEHVRFYQIFPWFIFR</sequence>
<keyword evidence="2" id="KW-1185">Reference proteome</keyword>
<reference evidence="1 2" key="1">
    <citation type="submission" date="2016-11" db="EMBL/GenBank/DDBJ databases">
        <authorList>
            <person name="Jaros S."/>
            <person name="Januszkiewicz K."/>
            <person name="Wedrychowicz H."/>
        </authorList>
    </citation>
    <scope>NUCLEOTIDE SEQUENCE [LARGE SCALE GENOMIC DNA]</scope>
    <source>
        <strain evidence="1 2">CGMCC 1.12145</strain>
    </source>
</reference>
<evidence type="ECO:0000313" key="2">
    <source>
        <dbReference type="Proteomes" id="UP000182248"/>
    </source>
</evidence>
<proteinExistence type="predicted"/>
<protein>
    <submittedName>
        <fullName evidence="1">Uncharacterized protein</fullName>
    </submittedName>
</protein>